<evidence type="ECO:0000313" key="2">
    <source>
        <dbReference type="EMBL" id="QYF49156.1"/>
    </source>
</evidence>
<organism evidence="2 3">
    <name type="scientific">Candidatus Rhabdochlamydia oedothoracis</name>
    <dbReference type="NCBI Taxonomy" id="2720720"/>
    <lineage>
        <taxon>Bacteria</taxon>
        <taxon>Pseudomonadati</taxon>
        <taxon>Chlamydiota</taxon>
        <taxon>Chlamydiia</taxon>
        <taxon>Parachlamydiales</taxon>
        <taxon>Candidatus Rhabdochlamydiaceae</taxon>
        <taxon>Candidatus Rhabdochlamydia</taxon>
    </lineage>
</organism>
<gene>
    <name evidence="2" type="ORF">RHABOEDO_001436</name>
</gene>
<sequence>MIQNNTPDEDTIHPDIPLLPGLKFMGYILYGFACITLSIAIFAPKSNSIYTELAEDNLTTPQEMEQGSGLSLLTEDESLLELDPREVFNFFYVSALFALVGTSCFWLFYKKKKNLQV</sequence>
<evidence type="ECO:0000313" key="3">
    <source>
        <dbReference type="Proteomes" id="UP000826014"/>
    </source>
</evidence>
<protein>
    <submittedName>
        <fullName evidence="2">Uncharacterized protein</fullName>
    </submittedName>
</protein>
<feature type="transmembrane region" description="Helical" evidence="1">
    <location>
        <begin position="24"/>
        <end position="43"/>
    </location>
</feature>
<evidence type="ECO:0000256" key="1">
    <source>
        <dbReference type="SAM" id="Phobius"/>
    </source>
</evidence>
<keyword evidence="1" id="KW-0812">Transmembrane</keyword>
<dbReference type="RefSeq" id="WP_215217453.1">
    <property type="nucleotide sequence ID" value="NZ_CP075587.1"/>
</dbReference>
<feature type="transmembrane region" description="Helical" evidence="1">
    <location>
        <begin position="90"/>
        <end position="109"/>
    </location>
</feature>
<keyword evidence="1" id="KW-0472">Membrane</keyword>
<reference evidence="2 3" key="1">
    <citation type="journal article" date="2022" name="bioRxiv">
        <title>Ecology and evolution of chlamydial symbionts of arthropods.</title>
        <authorList>
            <person name="Halter T."/>
            <person name="Koestlbacher S."/>
            <person name="Collingro A."/>
            <person name="Sixt B.S."/>
            <person name="Toenshoff E.R."/>
            <person name="Hendrickx F."/>
            <person name="Kostanjsek R."/>
            <person name="Horn M."/>
        </authorList>
    </citation>
    <scope>NUCLEOTIDE SEQUENCE [LARGE SCALE GENOMIC DNA]</scope>
    <source>
        <strain evidence="2">W744xW776</strain>
    </source>
</reference>
<proteinExistence type="predicted"/>
<keyword evidence="1" id="KW-1133">Transmembrane helix</keyword>
<dbReference type="Proteomes" id="UP000826014">
    <property type="component" value="Chromosome"/>
</dbReference>
<accession>A0ABX8V2R4</accession>
<keyword evidence="3" id="KW-1185">Reference proteome</keyword>
<dbReference type="EMBL" id="CP075587">
    <property type="protein sequence ID" value="QYF49156.1"/>
    <property type="molecule type" value="Genomic_DNA"/>
</dbReference>
<name>A0ABX8V2R4_9BACT</name>